<evidence type="ECO:0000313" key="4">
    <source>
        <dbReference type="RefSeq" id="XP_025848819.2"/>
    </source>
</evidence>
<evidence type="ECO:0000256" key="1">
    <source>
        <dbReference type="SAM" id="MobiDB-lite"/>
    </source>
</evidence>
<dbReference type="STRING" id="9627.ENSVVUP00000033470"/>
<organism evidence="3 4">
    <name type="scientific">Vulpes vulpes</name>
    <name type="common">Red fox</name>
    <dbReference type="NCBI Taxonomy" id="9627"/>
    <lineage>
        <taxon>Eukaryota</taxon>
        <taxon>Metazoa</taxon>
        <taxon>Chordata</taxon>
        <taxon>Craniata</taxon>
        <taxon>Vertebrata</taxon>
        <taxon>Euteleostomi</taxon>
        <taxon>Mammalia</taxon>
        <taxon>Eutheria</taxon>
        <taxon>Laurasiatheria</taxon>
        <taxon>Carnivora</taxon>
        <taxon>Caniformia</taxon>
        <taxon>Canidae</taxon>
        <taxon>Vulpes</taxon>
    </lineage>
</organism>
<keyword evidence="3" id="KW-1185">Reference proteome</keyword>
<dbReference type="PANTHER" id="PTHR40376:SF1">
    <property type="entry name" value="ODONTOGENESIS ASSOCIATED PHOSPHOPROTEIN"/>
    <property type="match status" value="1"/>
</dbReference>
<feature type="compositionally biased region" description="Basic and acidic residues" evidence="1">
    <location>
        <begin position="129"/>
        <end position="139"/>
    </location>
</feature>
<sequence>MTYRLCFSYWLLVCWVLVTVAEGQREGATPPGGSQDNGGATDCQVFTLTPPPPRRNPVTRIQLITKPLKYPFHSFPQQGPRVHIRFPNRPFLPQKYSHLFQFRPGFWPHDCFTPHYKYFPKRRLWRGSSSEESREKREVPNMLKPKKPMPQRRLLLSSSKLKCLNLKMKYLKLD</sequence>
<accession>A0A3Q7RTL2</accession>
<keyword evidence="2" id="KW-0732">Signal</keyword>
<dbReference type="KEGG" id="vvp:112915632"/>
<dbReference type="CTD" id="152816"/>
<dbReference type="GO" id="GO:0070175">
    <property type="term" value="P:positive regulation of enamel mineralization"/>
    <property type="evidence" value="ECO:0007669"/>
    <property type="project" value="TreeGrafter"/>
</dbReference>
<feature type="signal peptide" evidence="2">
    <location>
        <begin position="1"/>
        <end position="23"/>
    </location>
</feature>
<dbReference type="Proteomes" id="UP001652641">
    <property type="component" value="Unplaced"/>
</dbReference>
<dbReference type="PANTHER" id="PTHR40376">
    <property type="entry name" value="ODONTOGENESIS ASSOCIATED PHOSPHOPROTEIN"/>
    <property type="match status" value="1"/>
</dbReference>
<reference evidence="4" key="2">
    <citation type="submission" date="2025-08" db="UniProtKB">
        <authorList>
            <consortium name="RefSeq"/>
        </authorList>
    </citation>
    <scope>IDENTIFICATION</scope>
    <source>
        <tissue evidence="4">Cell line</tissue>
    </source>
</reference>
<proteinExistence type="predicted"/>
<evidence type="ECO:0000256" key="2">
    <source>
        <dbReference type="SAM" id="SignalP"/>
    </source>
</evidence>
<name>A0A3Q7RTL2_VULVU</name>
<reference key="1">
    <citation type="submission" date="2019-01" db="UniProtKB">
        <authorList>
            <consortium name="RefSeq"/>
        </authorList>
    </citation>
    <scope>IDENTIFICATION</scope>
</reference>
<protein>
    <submittedName>
        <fullName evidence="4">Odontogenesis associated phosphoprotein</fullName>
    </submittedName>
</protein>
<dbReference type="AlphaFoldDB" id="A0A3Q7RTL2"/>
<gene>
    <name evidence="4" type="primary">ODAPH</name>
</gene>
<evidence type="ECO:0000313" key="3">
    <source>
        <dbReference type="Proteomes" id="UP001652641"/>
    </source>
</evidence>
<feature type="region of interest" description="Disordered" evidence="1">
    <location>
        <begin position="127"/>
        <end position="147"/>
    </location>
</feature>
<dbReference type="Pfam" id="PF15848">
    <property type="entry name" value="ODAPH"/>
    <property type="match status" value="1"/>
</dbReference>
<dbReference type="RefSeq" id="XP_025848819.2">
    <property type="nucleotide sequence ID" value="XM_025993034.2"/>
</dbReference>
<feature type="chain" id="PRO_5045428394" evidence="2">
    <location>
        <begin position="24"/>
        <end position="174"/>
    </location>
</feature>
<dbReference type="GeneID" id="112915632"/>
<dbReference type="InterPro" id="IPR031706">
    <property type="entry name" value="ODAPH"/>
</dbReference>